<evidence type="ECO:0000313" key="1">
    <source>
        <dbReference type="EMBL" id="MEQ0558473.1"/>
    </source>
</evidence>
<reference evidence="1 2" key="1">
    <citation type="submission" date="2024-05" db="EMBL/GenBank/DDBJ databases">
        <authorList>
            <person name="Zhao H."/>
            <person name="Xu Y."/>
            <person name="Lin S."/>
            <person name="Spain J.C."/>
            <person name="Zhou N.-Y."/>
        </authorList>
    </citation>
    <scope>NUCLEOTIDE SEQUENCE [LARGE SCALE GENOMIC DNA]</scope>
    <source>
        <strain evidence="1 2">NEAU-NG30</strain>
    </source>
</reference>
<dbReference type="RefSeq" id="WP_348947843.1">
    <property type="nucleotide sequence ID" value="NZ_JBDZYD010000002.1"/>
</dbReference>
<proteinExistence type="predicted"/>
<gene>
    <name evidence="1" type="ORF">ABJI51_05290</name>
</gene>
<dbReference type="EMBL" id="JBDZYD010000002">
    <property type="protein sequence ID" value="MEQ0558473.1"/>
    <property type="molecule type" value="Genomic_DNA"/>
</dbReference>
<keyword evidence="2" id="KW-1185">Reference proteome</keyword>
<accession>A0ABV0LAF7</accession>
<name>A0ABV0LAF7_9PSEU</name>
<comment type="caution">
    <text evidence="1">The sequence shown here is derived from an EMBL/GenBank/DDBJ whole genome shotgun (WGS) entry which is preliminary data.</text>
</comment>
<evidence type="ECO:0000313" key="2">
    <source>
        <dbReference type="Proteomes" id="UP001440984"/>
    </source>
</evidence>
<organism evidence="1 2">
    <name type="scientific">Amycolatopsis melonis</name>
    <dbReference type="NCBI Taxonomy" id="3156488"/>
    <lineage>
        <taxon>Bacteria</taxon>
        <taxon>Bacillati</taxon>
        <taxon>Actinomycetota</taxon>
        <taxon>Actinomycetes</taxon>
        <taxon>Pseudonocardiales</taxon>
        <taxon>Pseudonocardiaceae</taxon>
        <taxon>Amycolatopsis</taxon>
    </lineage>
</organism>
<protein>
    <submittedName>
        <fullName evidence="1">Uncharacterized protein</fullName>
    </submittedName>
</protein>
<sequence>MTLPVRGSVAAPAAGAWSLSTPVGRACPYFHPGIRPPQPTADEQLATKADPRCAGVGAKHSYFGL</sequence>
<dbReference type="Proteomes" id="UP001440984">
    <property type="component" value="Unassembled WGS sequence"/>
</dbReference>